<evidence type="ECO:0000256" key="5">
    <source>
        <dbReference type="ARBA" id="ARBA00023242"/>
    </source>
</evidence>
<feature type="compositionally biased region" description="Basic residues" evidence="6">
    <location>
        <begin position="51"/>
        <end position="65"/>
    </location>
</feature>
<evidence type="ECO:0000256" key="3">
    <source>
        <dbReference type="ARBA" id="ARBA00023125"/>
    </source>
</evidence>
<dbReference type="PROSITE" id="PS51032">
    <property type="entry name" value="AP2_ERF"/>
    <property type="match status" value="2"/>
</dbReference>
<dbReference type="SMART" id="SM00380">
    <property type="entry name" value="AP2"/>
    <property type="match status" value="2"/>
</dbReference>
<dbReference type="InterPro" id="IPR001471">
    <property type="entry name" value="AP2/ERF_dom"/>
</dbReference>
<keyword evidence="9" id="KW-1185">Reference proteome</keyword>
<dbReference type="CDD" id="cd00018">
    <property type="entry name" value="AP2"/>
    <property type="match status" value="2"/>
</dbReference>
<keyword evidence="2" id="KW-0805">Transcription regulation</keyword>
<feature type="region of interest" description="Disordered" evidence="6">
    <location>
        <begin position="267"/>
        <end position="321"/>
    </location>
</feature>
<dbReference type="PANTHER" id="PTHR32467">
    <property type="entry name" value="AP2-LIKE ETHYLENE-RESPONSIVE TRANSCRIPTION FACTOR"/>
    <property type="match status" value="1"/>
</dbReference>
<evidence type="ECO:0000256" key="6">
    <source>
        <dbReference type="SAM" id="MobiDB-lite"/>
    </source>
</evidence>
<dbReference type="PANTHER" id="PTHR32467:SF90">
    <property type="entry name" value="AP2-LIKE ETHYLENE-RESPONSIVE TRANSCRIPTION FACTOR AIL1"/>
    <property type="match status" value="1"/>
</dbReference>
<feature type="region of interest" description="Disordered" evidence="6">
    <location>
        <begin position="1"/>
        <end position="68"/>
    </location>
</feature>
<organism evidence="8 9">
    <name type="scientific">Apatococcus lobatus</name>
    <dbReference type="NCBI Taxonomy" id="904363"/>
    <lineage>
        <taxon>Eukaryota</taxon>
        <taxon>Viridiplantae</taxon>
        <taxon>Chlorophyta</taxon>
        <taxon>core chlorophytes</taxon>
        <taxon>Trebouxiophyceae</taxon>
        <taxon>Chlorellales</taxon>
        <taxon>Chlorellaceae</taxon>
        <taxon>Apatococcus</taxon>
    </lineage>
</organism>
<feature type="compositionally biased region" description="Polar residues" evidence="6">
    <location>
        <begin position="25"/>
        <end position="39"/>
    </location>
</feature>
<name>A0AAW1QVW0_9CHLO</name>
<dbReference type="SUPFAM" id="SSF54171">
    <property type="entry name" value="DNA-binding domain"/>
    <property type="match status" value="2"/>
</dbReference>
<evidence type="ECO:0000256" key="4">
    <source>
        <dbReference type="ARBA" id="ARBA00023163"/>
    </source>
</evidence>
<reference evidence="8 9" key="1">
    <citation type="journal article" date="2024" name="Nat. Commun.">
        <title>Phylogenomics reveals the evolutionary origins of lichenization in chlorophyte algae.</title>
        <authorList>
            <person name="Puginier C."/>
            <person name="Libourel C."/>
            <person name="Otte J."/>
            <person name="Skaloud P."/>
            <person name="Haon M."/>
            <person name="Grisel S."/>
            <person name="Petersen M."/>
            <person name="Berrin J.G."/>
            <person name="Delaux P.M."/>
            <person name="Dal Grande F."/>
            <person name="Keller J."/>
        </authorList>
    </citation>
    <scope>NUCLEOTIDE SEQUENCE [LARGE SCALE GENOMIC DNA]</scope>
    <source>
        <strain evidence="8 9">SAG 2145</strain>
    </source>
</reference>
<dbReference type="GO" id="GO:0003677">
    <property type="term" value="F:DNA binding"/>
    <property type="evidence" value="ECO:0007669"/>
    <property type="project" value="UniProtKB-KW"/>
</dbReference>
<dbReference type="AlphaFoldDB" id="A0AAW1QVW0"/>
<keyword evidence="3" id="KW-0238">DNA-binding</keyword>
<keyword evidence="4" id="KW-0804">Transcription</keyword>
<accession>A0AAW1QVW0</accession>
<dbReference type="GO" id="GO:0003700">
    <property type="term" value="F:DNA-binding transcription factor activity"/>
    <property type="evidence" value="ECO:0007669"/>
    <property type="project" value="InterPro"/>
</dbReference>
<protein>
    <recommendedName>
        <fullName evidence="7">AP2/ERF domain-containing protein</fullName>
    </recommendedName>
</protein>
<gene>
    <name evidence="8" type="ORF">WJX74_007950</name>
</gene>
<evidence type="ECO:0000259" key="7">
    <source>
        <dbReference type="PROSITE" id="PS51032"/>
    </source>
</evidence>
<evidence type="ECO:0000313" key="9">
    <source>
        <dbReference type="Proteomes" id="UP001438707"/>
    </source>
</evidence>
<sequence>MSSPTSPEISAESDSASRKRKPSVKLTQKCVNDQSSGESSDYEAPDSRTNRPARRAGARRIKSGKGKISTSRYRGVTLHCRTKRWEAHIWEKKQVYLGGFDTEEQAALAFDIAAVKYRGAEAVTNFDISNYEQELANLDQVTTEDVIKSLRQQSRGAQTFSSQYRGKTWLLLNQAQSLFVSGLKHRVNAGVTKHQKGKWEARIGTMLDKKYKYLGLYEEEVDAAKAYDVEAIKRRGVGAVTNFDLSSYIDILDAEEIAEAQDKGLLPADLTAGLPPPEDQEGSPEGPSASWEQTPDTVPEQKLYNWSPAPPATPEQFSKGMGHKLGMPSAPLFPAGPSGEQTPRSMFEISAHVPPLPQTPPPGESSLQEDLLNDVDADLDGLFAGLDMSSEAWNMMFHNTDLMQPNGFDLAGQISLGAETTVEKMDEPDYLAAGANPPKRSRTITEAEAAEAMHAVAQQSPRAAQGNHCKSKTGQQAMHTSMEFAIMPNAHE</sequence>
<evidence type="ECO:0000256" key="2">
    <source>
        <dbReference type="ARBA" id="ARBA00023015"/>
    </source>
</evidence>
<comment type="caution">
    <text evidence="8">The sequence shown here is derived from an EMBL/GenBank/DDBJ whole genome shotgun (WGS) entry which is preliminary data.</text>
</comment>
<dbReference type="InterPro" id="IPR016177">
    <property type="entry name" value="DNA-bd_dom_sf"/>
</dbReference>
<dbReference type="GO" id="GO:0005634">
    <property type="term" value="C:nucleus"/>
    <property type="evidence" value="ECO:0007669"/>
    <property type="project" value="UniProtKB-SubCell"/>
</dbReference>
<keyword evidence="5" id="KW-0539">Nucleus</keyword>
<proteinExistence type="predicted"/>
<feature type="compositionally biased region" description="Polar residues" evidence="6">
    <location>
        <begin position="1"/>
        <end position="14"/>
    </location>
</feature>
<dbReference type="InterPro" id="IPR036955">
    <property type="entry name" value="AP2/ERF_dom_sf"/>
</dbReference>
<dbReference type="EMBL" id="JALJOS010000024">
    <property type="protein sequence ID" value="KAK9825586.1"/>
    <property type="molecule type" value="Genomic_DNA"/>
</dbReference>
<feature type="domain" description="AP2/ERF" evidence="7">
    <location>
        <begin position="72"/>
        <end position="127"/>
    </location>
</feature>
<evidence type="ECO:0000256" key="1">
    <source>
        <dbReference type="ARBA" id="ARBA00004123"/>
    </source>
</evidence>
<dbReference type="Gene3D" id="3.30.730.10">
    <property type="entry name" value="AP2/ERF domain"/>
    <property type="match status" value="2"/>
</dbReference>
<comment type="subcellular location">
    <subcellularLocation>
        <location evidence="1">Nucleus</location>
    </subcellularLocation>
</comment>
<dbReference type="Proteomes" id="UP001438707">
    <property type="component" value="Unassembled WGS sequence"/>
</dbReference>
<feature type="domain" description="AP2/ERF" evidence="7">
    <location>
        <begin position="187"/>
        <end position="244"/>
    </location>
</feature>
<dbReference type="Pfam" id="PF00847">
    <property type="entry name" value="AP2"/>
    <property type="match status" value="1"/>
</dbReference>
<evidence type="ECO:0000313" key="8">
    <source>
        <dbReference type="EMBL" id="KAK9825586.1"/>
    </source>
</evidence>